<keyword evidence="13 17" id="KW-0472">Membrane</keyword>
<reference evidence="19" key="1">
    <citation type="journal article" date="2020" name="Stud. Mycol.">
        <title>101 Dothideomycetes genomes: a test case for predicting lifestyles and emergence of pathogens.</title>
        <authorList>
            <person name="Haridas S."/>
            <person name="Albert R."/>
            <person name="Binder M."/>
            <person name="Bloem J."/>
            <person name="Labutti K."/>
            <person name="Salamov A."/>
            <person name="Andreopoulos B."/>
            <person name="Baker S."/>
            <person name="Barry K."/>
            <person name="Bills G."/>
            <person name="Bluhm B."/>
            <person name="Cannon C."/>
            <person name="Castanera R."/>
            <person name="Culley D."/>
            <person name="Daum C."/>
            <person name="Ezra D."/>
            <person name="Gonzalez J."/>
            <person name="Henrissat B."/>
            <person name="Kuo A."/>
            <person name="Liang C."/>
            <person name="Lipzen A."/>
            <person name="Lutzoni F."/>
            <person name="Magnuson J."/>
            <person name="Mondo S."/>
            <person name="Nolan M."/>
            <person name="Ohm R."/>
            <person name="Pangilinan J."/>
            <person name="Park H.-J."/>
            <person name="Ramirez L."/>
            <person name="Alfaro M."/>
            <person name="Sun H."/>
            <person name="Tritt A."/>
            <person name="Yoshinaga Y."/>
            <person name="Zwiers L.-H."/>
            <person name="Turgeon B."/>
            <person name="Goodwin S."/>
            <person name="Spatafora J."/>
            <person name="Crous P."/>
            <person name="Grigoriev I."/>
        </authorList>
    </citation>
    <scope>NUCLEOTIDE SEQUENCE</scope>
    <source>
        <strain evidence="19">CBS 260.36</strain>
    </source>
</reference>
<dbReference type="InterPro" id="IPR045022">
    <property type="entry name" value="KDSR-like"/>
</dbReference>
<keyword evidence="11" id="KW-0560">Oxidoreductase</keyword>
<evidence type="ECO:0000256" key="1">
    <source>
        <dbReference type="ARBA" id="ARBA00004586"/>
    </source>
</evidence>
<dbReference type="InterPro" id="IPR036291">
    <property type="entry name" value="NAD(P)-bd_dom_sf"/>
</dbReference>
<proteinExistence type="inferred from homology"/>
<sequence>MLPIPVNTTSTLLLGAVLAIFFYVAADIMGLFSSKNKFIVDGRTVLLTGGSQGMGKGLAKLLAQKGANVVIVARNQAKLDETLEYIKAVAKSPSQRFHAISADVTDPDESTRILQETTTWNNNTPPDIVWANAGSAHPALFIDTPVSLLRSQMEINYWGAAYLSHAALNLFLRPSSSSSTTTTEPRHIIMTSSVAAFVGLAGYAPYSPAKAAMRNLADVLRQEVQMYHGARRGGKPGAPERDVEIHIVFPGTILSPGLEQENKSKHAVTKVLEEGDAVQTEDEVAAAAIKGLEKGEFMVTTQWLGAIMRGAMIGGSRRNNLVVDTLIAWLTSIVWLFVRPDLDGKVWGYGKKNGLTEQSPAGGK</sequence>
<dbReference type="GO" id="GO:0005789">
    <property type="term" value="C:endoplasmic reticulum membrane"/>
    <property type="evidence" value="ECO:0007669"/>
    <property type="project" value="UniProtKB-SubCell"/>
</dbReference>
<dbReference type="GO" id="GO:0047560">
    <property type="term" value="F:3-dehydrosphinganine reductase activity"/>
    <property type="evidence" value="ECO:0007669"/>
    <property type="project" value="UniProtKB-EC"/>
</dbReference>
<evidence type="ECO:0000256" key="10">
    <source>
        <dbReference type="ARBA" id="ARBA00022989"/>
    </source>
</evidence>
<evidence type="ECO:0000256" key="2">
    <source>
        <dbReference type="ARBA" id="ARBA00004760"/>
    </source>
</evidence>
<dbReference type="PANTHER" id="PTHR43550:SF3">
    <property type="entry name" value="3-KETODIHYDROSPHINGOSINE REDUCTASE"/>
    <property type="match status" value="1"/>
</dbReference>
<dbReference type="OrthoDB" id="10267115at2759"/>
<keyword evidence="8" id="KW-0521">NADP</keyword>
<evidence type="ECO:0000256" key="3">
    <source>
        <dbReference type="ARBA" id="ARBA00004991"/>
    </source>
</evidence>
<dbReference type="FunFam" id="3.40.50.720:FF:000456">
    <property type="entry name" value="3-ketodihydrosphingosine reductase tsc10"/>
    <property type="match status" value="1"/>
</dbReference>
<evidence type="ECO:0000256" key="8">
    <source>
        <dbReference type="ARBA" id="ARBA00022857"/>
    </source>
</evidence>
<dbReference type="PANTHER" id="PTHR43550">
    <property type="entry name" value="3-KETODIHYDROSPHINGOSINE REDUCTASE"/>
    <property type="match status" value="1"/>
</dbReference>
<evidence type="ECO:0000256" key="11">
    <source>
        <dbReference type="ARBA" id="ARBA00023002"/>
    </source>
</evidence>
<evidence type="ECO:0000256" key="17">
    <source>
        <dbReference type="SAM" id="Phobius"/>
    </source>
</evidence>
<dbReference type="Pfam" id="PF00106">
    <property type="entry name" value="adh_short"/>
    <property type="match status" value="1"/>
</dbReference>
<dbReference type="GO" id="GO:0006666">
    <property type="term" value="P:3-keto-sphinganine metabolic process"/>
    <property type="evidence" value="ECO:0007669"/>
    <property type="project" value="InterPro"/>
</dbReference>
<evidence type="ECO:0000256" key="4">
    <source>
        <dbReference type="ARBA" id="ARBA00006484"/>
    </source>
</evidence>
<dbReference type="AlphaFoldDB" id="A0A9P4MEI3"/>
<comment type="catalytic activity">
    <reaction evidence="16">
        <text>sphinganine + NADP(+) = 3-oxosphinganine + NADPH + H(+)</text>
        <dbReference type="Rhea" id="RHEA:22640"/>
        <dbReference type="ChEBI" id="CHEBI:15378"/>
        <dbReference type="ChEBI" id="CHEBI:57783"/>
        <dbReference type="ChEBI" id="CHEBI:57817"/>
        <dbReference type="ChEBI" id="CHEBI:58299"/>
        <dbReference type="ChEBI" id="CHEBI:58349"/>
        <dbReference type="EC" id="1.1.1.102"/>
    </reaction>
    <physiologicalReaction direction="right-to-left" evidence="16">
        <dbReference type="Rhea" id="RHEA:22642"/>
    </physiologicalReaction>
</comment>
<comment type="pathway">
    <text evidence="3">Sphingolipid metabolism.</text>
</comment>
<evidence type="ECO:0000256" key="12">
    <source>
        <dbReference type="ARBA" id="ARBA00023098"/>
    </source>
</evidence>
<keyword evidence="12" id="KW-0443">Lipid metabolism</keyword>
<dbReference type="CDD" id="cd08939">
    <property type="entry name" value="KDSR-like_SDR_c"/>
    <property type="match status" value="1"/>
</dbReference>
<evidence type="ECO:0000313" key="20">
    <source>
        <dbReference type="Proteomes" id="UP000799439"/>
    </source>
</evidence>
<dbReference type="InterPro" id="IPR002347">
    <property type="entry name" value="SDR_fam"/>
</dbReference>
<evidence type="ECO:0000256" key="5">
    <source>
        <dbReference type="ARBA" id="ARBA00022692"/>
    </source>
</evidence>
<gene>
    <name evidence="19" type="ORF">K461DRAFT_295288</name>
</gene>
<dbReference type="Gene3D" id="3.40.50.720">
    <property type="entry name" value="NAD(P)-binding Rossmann-like Domain"/>
    <property type="match status" value="1"/>
</dbReference>
<evidence type="ECO:0000259" key="18">
    <source>
        <dbReference type="SMART" id="SM00822"/>
    </source>
</evidence>
<name>A0A9P4MEI3_9PEZI</name>
<evidence type="ECO:0000313" key="19">
    <source>
        <dbReference type="EMBL" id="KAF2151215.1"/>
    </source>
</evidence>
<dbReference type="PRINTS" id="PR00081">
    <property type="entry name" value="GDHRDH"/>
</dbReference>
<accession>A0A9P4MEI3</accession>
<dbReference type="EMBL" id="ML996088">
    <property type="protein sequence ID" value="KAF2151215.1"/>
    <property type="molecule type" value="Genomic_DNA"/>
</dbReference>
<protein>
    <recommendedName>
        <fullName evidence="14">3-dehydrosphinganine reductase</fullName>
        <ecNumber evidence="14">1.1.1.102</ecNumber>
    </recommendedName>
</protein>
<dbReference type="GO" id="GO:0000166">
    <property type="term" value="F:nucleotide binding"/>
    <property type="evidence" value="ECO:0007669"/>
    <property type="project" value="UniProtKB-KW"/>
</dbReference>
<comment type="pathway">
    <text evidence="2">Lipid metabolism; sphingolipid metabolism.</text>
</comment>
<keyword evidence="9" id="KW-0746">Sphingolipid metabolism</keyword>
<evidence type="ECO:0000256" key="9">
    <source>
        <dbReference type="ARBA" id="ARBA00022919"/>
    </source>
</evidence>
<dbReference type="EC" id="1.1.1.102" evidence="14"/>
<evidence type="ECO:0000256" key="15">
    <source>
        <dbReference type="ARBA" id="ARBA00044737"/>
    </source>
</evidence>
<feature type="transmembrane region" description="Helical" evidence="17">
    <location>
        <begin position="12"/>
        <end position="33"/>
    </location>
</feature>
<dbReference type="GO" id="GO:0030148">
    <property type="term" value="P:sphingolipid biosynthetic process"/>
    <property type="evidence" value="ECO:0007669"/>
    <property type="project" value="InterPro"/>
</dbReference>
<dbReference type="SMART" id="SM00822">
    <property type="entry name" value="PKS_KR"/>
    <property type="match status" value="1"/>
</dbReference>
<evidence type="ECO:0000256" key="14">
    <source>
        <dbReference type="ARBA" id="ARBA00026112"/>
    </source>
</evidence>
<comment type="caution">
    <text evidence="19">The sequence shown here is derived from an EMBL/GenBank/DDBJ whole genome shotgun (WGS) entry which is preliminary data.</text>
</comment>
<evidence type="ECO:0000256" key="16">
    <source>
        <dbReference type="ARBA" id="ARBA00048930"/>
    </source>
</evidence>
<keyword evidence="5 17" id="KW-0812">Transmembrane</keyword>
<keyword evidence="20" id="KW-1185">Reference proteome</keyword>
<organism evidence="19 20">
    <name type="scientific">Myriangium duriaei CBS 260.36</name>
    <dbReference type="NCBI Taxonomy" id="1168546"/>
    <lineage>
        <taxon>Eukaryota</taxon>
        <taxon>Fungi</taxon>
        <taxon>Dikarya</taxon>
        <taxon>Ascomycota</taxon>
        <taxon>Pezizomycotina</taxon>
        <taxon>Dothideomycetes</taxon>
        <taxon>Dothideomycetidae</taxon>
        <taxon>Myriangiales</taxon>
        <taxon>Myriangiaceae</taxon>
        <taxon>Myriangium</taxon>
    </lineage>
</organism>
<evidence type="ECO:0000256" key="6">
    <source>
        <dbReference type="ARBA" id="ARBA00022741"/>
    </source>
</evidence>
<evidence type="ECO:0000256" key="7">
    <source>
        <dbReference type="ARBA" id="ARBA00022824"/>
    </source>
</evidence>
<feature type="domain" description="Ketoreductase" evidence="18">
    <location>
        <begin position="43"/>
        <end position="232"/>
    </location>
</feature>
<keyword evidence="10 17" id="KW-1133">Transmembrane helix</keyword>
<dbReference type="InterPro" id="IPR057326">
    <property type="entry name" value="KR_dom"/>
</dbReference>
<keyword evidence="7" id="KW-0256">Endoplasmic reticulum</keyword>
<dbReference type="Proteomes" id="UP000799439">
    <property type="component" value="Unassembled WGS sequence"/>
</dbReference>
<comment type="similarity">
    <text evidence="4">Belongs to the short-chain dehydrogenases/reductases (SDR) family.</text>
</comment>
<evidence type="ECO:0000256" key="13">
    <source>
        <dbReference type="ARBA" id="ARBA00023136"/>
    </source>
</evidence>
<keyword evidence="6" id="KW-0547">Nucleotide-binding</keyword>
<comment type="subcellular location">
    <subcellularLocation>
        <location evidence="1">Endoplasmic reticulum membrane</location>
    </subcellularLocation>
</comment>
<dbReference type="SUPFAM" id="SSF51735">
    <property type="entry name" value="NAD(P)-binding Rossmann-fold domains"/>
    <property type="match status" value="1"/>
</dbReference>
<comment type="function">
    <text evidence="15">Catalyzes the reduction of 3'-oxosphinganine (3-ketodihydrosphingosine/KDS) to sphinganine (dihydrosphingosine/DHS), the second step of de novo sphingolipid biosynthesis.</text>
</comment>